<dbReference type="PANTHER" id="PTHR23513:SF6">
    <property type="entry name" value="MAJOR FACILITATOR SUPERFAMILY ASSOCIATED DOMAIN-CONTAINING PROTEIN"/>
    <property type="match status" value="1"/>
</dbReference>
<evidence type="ECO:0000256" key="1">
    <source>
        <dbReference type="ARBA" id="ARBA00004651"/>
    </source>
</evidence>
<gene>
    <name evidence="7" type="ORF">FJU30_25490</name>
</gene>
<feature type="transmembrane region" description="Helical" evidence="6">
    <location>
        <begin position="221"/>
        <end position="244"/>
    </location>
</feature>
<feature type="transmembrane region" description="Helical" evidence="6">
    <location>
        <begin position="341"/>
        <end position="359"/>
    </location>
</feature>
<comment type="caution">
    <text evidence="7">The sequence shown here is derived from an EMBL/GenBank/DDBJ whole genome shotgun (WGS) entry which is preliminary data.</text>
</comment>
<evidence type="ECO:0000256" key="3">
    <source>
        <dbReference type="ARBA" id="ARBA00022692"/>
    </source>
</evidence>
<proteinExistence type="predicted"/>
<keyword evidence="5 6" id="KW-0472">Membrane</keyword>
<dbReference type="PANTHER" id="PTHR23513">
    <property type="entry name" value="INTEGRAL MEMBRANE EFFLUX PROTEIN-RELATED"/>
    <property type="match status" value="1"/>
</dbReference>
<dbReference type="SUPFAM" id="SSF103473">
    <property type="entry name" value="MFS general substrate transporter"/>
    <property type="match status" value="1"/>
</dbReference>
<dbReference type="InterPro" id="IPR011701">
    <property type="entry name" value="MFS"/>
</dbReference>
<keyword evidence="2" id="KW-1003">Cell membrane</keyword>
<feature type="transmembrane region" description="Helical" evidence="6">
    <location>
        <begin position="310"/>
        <end position="329"/>
    </location>
</feature>
<evidence type="ECO:0000256" key="2">
    <source>
        <dbReference type="ARBA" id="ARBA00022475"/>
    </source>
</evidence>
<evidence type="ECO:0000256" key="5">
    <source>
        <dbReference type="ARBA" id="ARBA00023136"/>
    </source>
</evidence>
<feature type="transmembrane region" description="Helical" evidence="6">
    <location>
        <begin position="104"/>
        <end position="131"/>
    </location>
</feature>
<dbReference type="Gene3D" id="1.20.1250.20">
    <property type="entry name" value="MFS general substrate transporter like domains"/>
    <property type="match status" value="1"/>
</dbReference>
<feature type="transmembrane region" description="Helical" evidence="6">
    <location>
        <begin position="167"/>
        <end position="186"/>
    </location>
</feature>
<organism evidence="7 8">
    <name type="scientific">Affinibrenneria salicis</name>
    <dbReference type="NCBI Taxonomy" id="2590031"/>
    <lineage>
        <taxon>Bacteria</taxon>
        <taxon>Pseudomonadati</taxon>
        <taxon>Pseudomonadota</taxon>
        <taxon>Gammaproteobacteria</taxon>
        <taxon>Enterobacterales</taxon>
        <taxon>Pectobacteriaceae</taxon>
        <taxon>Affinibrenneria</taxon>
    </lineage>
</organism>
<feature type="transmembrane region" description="Helical" evidence="6">
    <location>
        <begin position="81"/>
        <end position="98"/>
    </location>
</feature>
<feature type="transmembrane region" description="Helical" evidence="6">
    <location>
        <begin position="143"/>
        <end position="161"/>
    </location>
</feature>
<dbReference type="InterPro" id="IPR036259">
    <property type="entry name" value="MFS_trans_sf"/>
</dbReference>
<dbReference type="Proteomes" id="UP000335415">
    <property type="component" value="Unassembled WGS sequence"/>
</dbReference>
<dbReference type="GO" id="GO:0005886">
    <property type="term" value="C:plasma membrane"/>
    <property type="evidence" value="ECO:0007669"/>
    <property type="project" value="UniProtKB-SubCell"/>
</dbReference>
<keyword evidence="4 6" id="KW-1133">Transmembrane helix</keyword>
<feature type="transmembrane region" description="Helical" evidence="6">
    <location>
        <begin position="21"/>
        <end position="41"/>
    </location>
</feature>
<feature type="transmembrane region" description="Helical" evidence="6">
    <location>
        <begin position="285"/>
        <end position="304"/>
    </location>
</feature>
<feature type="transmembrane region" description="Helical" evidence="6">
    <location>
        <begin position="47"/>
        <end position="69"/>
    </location>
</feature>
<dbReference type="EMBL" id="VYKJ01000024">
    <property type="protein sequence ID" value="KAA8994988.1"/>
    <property type="molecule type" value="Genomic_DNA"/>
</dbReference>
<protein>
    <submittedName>
        <fullName evidence="7">MFS transporter</fullName>
    </submittedName>
</protein>
<evidence type="ECO:0000256" key="4">
    <source>
        <dbReference type="ARBA" id="ARBA00022989"/>
    </source>
</evidence>
<evidence type="ECO:0000313" key="8">
    <source>
        <dbReference type="Proteomes" id="UP000335415"/>
    </source>
</evidence>
<accession>A0A5J5FQR5</accession>
<evidence type="ECO:0000256" key="6">
    <source>
        <dbReference type="SAM" id="Phobius"/>
    </source>
</evidence>
<sequence>MQNQESNAIIRNLSNASLAAQFSEQMAIAAVPIVAVVALGVSAQQSAILQAINSLPFLLLSIPTGLLADRCRRKNLMSGTELLRAAALCLLCALFYSGDLSPGWLAALGFAIAAGTVVYSVATPALVAALVDKGDLLTTNRRLEIARSIAFTAGPAVGGILTGWASGIFAFPAALLLSITSVWYLAGLPDEPQRAPSARHVWRELSEGVNFIIRHRYLRPIVATAFVFNTSWYLLLAIFAYYAINQLRFSASGVGAALATYGFGMVVGAYLYNAIATHLRFGRQIILGPICAALGALLMATTLLIPLRVIVFAAFFLFGFGPVVWTIATTSLRQVVTPGGLIARVSSVIMTVTFGARPLGALIGAWLSATFGVTGCLLAALIGFCIQLGIIVFSAPCRLRALDAAGEEAAATAI</sequence>
<dbReference type="OrthoDB" id="5494559at2"/>
<feature type="transmembrane region" description="Helical" evidence="6">
    <location>
        <begin position="365"/>
        <end position="393"/>
    </location>
</feature>
<reference evidence="7 8" key="1">
    <citation type="submission" date="2019-09" db="EMBL/GenBank/DDBJ databases">
        <authorList>
            <person name="Li Y."/>
        </authorList>
    </citation>
    <scope>NUCLEOTIDE SEQUENCE [LARGE SCALE GENOMIC DNA]</scope>
    <source>
        <strain evidence="7 8">L3-3HA</strain>
    </source>
</reference>
<keyword evidence="3 6" id="KW-0812">Transmembrane</keyword>
<dbReference type="CDD" id="cd06173">
    <property type="entry name" value="MFS_MefA_like"/>
    <property type="match status" value="1"/>
</dbReference>
<dbReference type="AlphaFoldDB" id="A0A5J5FQR5"/>
<comment type="subcellular location">
    <subcellularLocation>
        <location evidence="1">Cell membrane</location>
        <topology evidence="1">Multi-pass membrane protein</topology>
    </subcellularLocation>
</comment>
<dbReference type="RefSeq" id="WP_150437764.1">
    <property type="nucleotide sequence ID" value="NZ_VYKJ01000024.1"/>
</dbReference>
<name>A0A5J5FQR5_9GAMM</name>
<dbReference type="GO" id="GO:0022857">
    <property type="term" value="F:transmembrane transporter activity"/>
    <property type="evidence" value="ECO:0007669"/>
    <property type="project" value="InterPro"/>
</dbReference>
<keyword evidence="8" id="KW-1185">Reference proteome</keyword>
<dbReference type="Pfam" id="PF07690">
    <property type="entry name" value="MFS_1"/>
    <property type="match status" value="1"/>
</dbReference>
<feature type="transmembrane region" description="Helical" evidence="6">
    <location>
        <begin position="250"/>
        <end position="273"/>
    </location>
</feature>
<evidence type="ECO:0000313" key="7">
    <source>
        <dbReference type="EMBL" id="KAA8994988.1"/>
    </source>
</evidence>